<dbReference type="PRINTS" id="PR00404">
    <property type="entry name" value="MADSDOMAIN"/>
</dbReference>
<dbReference type="GO" id="GO:0000978">
    <property type="term" value="F:RNA polymerase II cis-regulatory region sequence-specific DNA binding"/>
    <property type="evidence" value="ECO:0007669"/>
    <property type="project" value="TreeGrafter"/>
</dbReference>
<organism evidence="8 9">
    <name type="scientific">Heracleum sosnowskyi</name>
    <dbReference type="NCBI Taxonomy" id="360622"/>
    <lineage>
        <taxon>Eukaryota</taxon>
        <taxon>Viridiplantae</taxon>
        <taxon>Streptophyta</taxon>
        <taxon>Embryophyta</taxon>
        <taxon>Tracheophyta</taxon>
        <taxon>Spermatophyta</taxon>
        <taxon>Magnoliopsida</taxon>
        <taxon>eudicotyledons</taxon>
        <taxon>Gunneridae</taxon>
        <taxon>Pentapetalae</taxon>
        <taxon>asterids</taxon>
        <taxon>campanulids</taxon>
        <taxon>Apiales</taxon>
        <taxon>Apiaceae</taxon>
        <taxon>Apioideae</taxon>
        <taxon>apioid superclade</taxon>
        <taxon>Tordylieae</taxon>
        <taxon>Tordyliinae</taxon>
        <taxon>Heracleum</taxon>
    </lineage>
</organism>
<dbReference type="GO" id="GO:0046983">
    <property type="term" value="F:protein dimerization activity"/>
    <property type="evidence" value="ECO:0007669"/>
    <property type="project" value="InterPro"/>
</dbReference>
<dbReference type="PANTHER" id="PTHR11945:SF629">
    <property type="entry name" value="OS02G0164450 PROTEIN"/>
    <property type="match status" value="1"/>
</dbReference>
<dbReference type="GO" id="GO:0000981">
    <property type="term" value="F:DNA-binding transcription factor activity, RNA polymerase II-specific"/>
    <property type="evidence" value="ECO:0007669"/>
    <property type="project" value="TreeGrafter"/>
</dbReference>
<keyword evidence="2" id="KW-0805">Transcription regulation</keyword>
<dbReference type="Proteomes" id="UP001237642">
    <property type="component" value="Unassembled WGS sequence"/>
</dbReference>
<keyword evidence="6" id="KW-0175">Coiled coil</keyword>
<dbReference type="InterPro" id="IPR036879">
    <property type="entry name" value="TF_MADSbox_sf"/>
</dbReference>
<dbReference type="SUPFAM" id="SSF55455">
    <property type="entry name" value="SRF-like"/>
    <property type="match status" value="1"/>
</dbReference>
<dbReference type="Gene3D" id="3.40.1810.10">
    <property type="entry name" value="Transcription factor, MADS-box"/>
    <property type="match status" value="1"/>
</dbReference>
<keyword evidence="5" id="KW-0539">Nucleus</keyword>
<keyword evidence="9" id="KW-1185">Reference proteome</keyword>
<comment type="subcellular location">
    <subcellularLocation>
        <location evidence="1">Nucleus</location>
    </subcellularLocation>
</comment>
<dbReference type="InterPro" id="IPR002100">
    <property type="entry name" value="TF_MADSbox"/>
</dbReference>
<accession>A0AAD8I5E3</accession>
<evidence type="ECO:0000256" key="4">
    <source>
        <dbReference type="ARBA" id="ARBA00023163"/>
    </source>
</evidence>
<dbReference type="PROSITE" id="PS50066">
    <property type="entry name" value="MADS_BOX_2"/>
    <property type="match status" value="1"/>
</dbReference>
<reference evidence="8" key="1">
    <citation type="submission" date="2023-02" db="EMBL/GenBank/DDBJ databases">
        <title>Genome of toxic invasive species Heracleum sosnowskyi carries increased number of genes despite the absence of recent whole-genome duplications.</title>
        <authorList>
            <person name="Schelkunov M."/>
            <person name="Shtratnikova V."/>
            <person name="Makarenko M."/>
            <person name="Klepikova A."/>
            <person name="Omelchenko D."/>
            <person name="Novikova G."/>
            <person name="Obukhova E."/>
            <person name="Bogdanov V."/>
            <person name="Penin A."/>
            <person name="Logacheva M."/>
        </authorList>
    </citation>
    <scope>NUCLEOTIDE SEQUENCE</scope>
    <source>
        <strain evidence="8">Hsosn_3</strain>
        <tissue evidence="8">Leaf</tissue>
    </source>
</reference>
<reference evidence="8" key="2">
    <citation type="submission" date="2023-05" db="EMBL/GenBank/DDBJ databases">
        <authorList>
            <person name="Schelkunov M.I."/>
        </authorList>
    </citation>
    <scope>NUCLEOTIDE SEQUENCE</scope>
    <source>
        <strain evidence="8">Hsosn_3</strain>
        <tissue evidence="8">Leaf</tissue>
    </source>
</reference>
<keyword evidence="3" id="KW-0238">DNA-binding</keyword>
<feature type="coiled-coil region" evidence="6">
    <location>
        <begin position="104"/>
        <end position="131"/>
    </location>
</feature>
<dbReference type="GO" id="GO:0005634">
    <property type="term" value="C:nucleus"/>
    <property type="evidence" value="ECO:0007669"/>
    <property type="project" value="UniProtKB-SubCell"/>
</dbReference>
<dbReference type="EMBL" id="JAUIZM010000006">
    <property type="protein sequence ID" value="KAK1379416.1"/>
    <property type="molecule type" value="Genomic_DNA"/>
</dbReference>
<evidence type="ECO:0000256" key="2">
    <source>
        <dbReference type="ARBA" id="ARBA00023015"/>
    </source>
</evidence>
<evidence type="ECO:0000256" key="1">
    <source>
        <dbReference type="ARBA" id="ARBA00004123"/>
    </source>
</evidence>
<evidence type="ECO:0000313" key="9">
    <source>
        <dbReference type="Proteomes" id="UP001237642"/>
    </source>
</evidence>
<dbReference type="FunFam" id="3.40.1810.10:FF:000006">
    <property type="entry name" value="Agamous-like MADS-box protein AGL62"/>
    <property type="match status" value="1"/>
</dbReference>
<dbReference type="AlphaFoldDB" id="A0AAD8I5E3"/>
<gene>
    <name evidence="8" type="ORF">POM88_026160</name>
</gene>
<feature type="domain" description="MADS-box" evidence="7">
    <location>
        <begin position="14"/>
        <end position="74"/>
    </location>
</feature>
<proteinExistence type="predicted"/>
<dbReference type="SMART" id="SM00432">
    <property type="entry name" value="MADS"/>
    <property type="match status" value="1"/>
</dbReference>
<comment type="caution">
    <text evidence="8">The sequence shown here is derived from an EMBL/GenBank/DDBJ whole genome shotgun (WGS) entry which is preliminary data.</text>
</comment>
<dbReference type="Pfam" id="PF00319">
    <property type="entry name" value="SRF-TF"/>
    <property type="match status" value="1"/>
</dbReference>
<dbReference type="InterPro" id="IPR045376">
    <property type="entry name" value="Maf_N"/>
</dbReference>
<evidence type="ECO:0000256" key="3">
    <source>
        <dbReference type="ARBA" id="ARBA00023125"/>
    </source>
</evidence>
<dbReference type="Pfam" id="PF20157">
    <property type="entry name" value="Maf_flag10_N"/>
    <property type="match status" value="1"/>
</dbReference>
<evidence type="ECO:0000259" key="7">
    <source>
        <dbReference type="PROSITE" id="PS50066"/>
    </source>
</evidence>
<evidence type="ECO:0000313" key="8">
    <source>
        <dbReference type="EMBL" id="KAK1379416.1"/>
    </source>
</evidence>
<evidence type="ECO:0000256" key="6">
    <source>
        <dbReference type="SAM" id="Coils"/>
    </source>
</evidence>
<protein>
    <submittedName>
        <fullName evidence="8">MADS-box domain-containing protein</fullName>
    </submittedName>
</protein>
<name>A0AAD8I5E3_9APIA</name>
<sequence>MNNLIKTKQGGGIRTEKRRVIKKLDDLGQRQVTFSKRRVGVFRKASELCALTGAECAIVCESYGGRVYAFGHPSVESVVDKYVGENSCSSELAAENKSESQVCMHEIEMLKEQYSEIMEELEAEKKKSVAVKREKDAIVNMERDGLFWWEQPFEHLEVEELEDFISSMEKLRTKLESRADDLKVLKTSSCSAMVNANNTVNSNDSGLSDEYSENTNLNITEGVGFMQDLLMNNNLNFNDDDELNELLAMKDPKFDDDDDGLDDLVNDFYLQNNDVQLPSTSSDTGAVQDADLQNFDYNALPIDFSFLFPPS</sequence>
<evidence type="ECO:0000256" key="5">
    <source>
        <dbReference type="ARBA" id="ARBA00023242"/>
    </source>
</evidence>
<keyword evidence="4" id="KW-0804">Transcription</keyword>
<dbReference type="PANTHER" id="PTHR11945">
    <property type="entry name" value="MADS BOX PROTEIN"/>
    <property type="match status" value="1"/>
</dbReference>